<dbReference type="EMBL" id="WMBA01000022">
    <property type="protein sequence ID" value="MTD55417.1"/>
    <property type="molecule type" value="Genomic_DNA"/>
</dbReference>
<dbReference type="InterPro" id="IPR039422">
    <property type="entry name" value="MarR/SlyA-like"/>
</dbReference>
<keyword evidence="3" id="KW-1185">Reference proteome</keyword>
<evidence type="ECO:0000313" key="2">
    <source>
        <dbReference type="EMBL" id="MTD55417.1"/>
    </source>
</evidence>
<name>A0A6N7YQX3_9PSEU</name>
<dbReference type="InterPro" id="IPR000835">
    <property type="entry name" value="HTH_MarR-typ"/>
</dbReference>
<dbReference type="OrthoDB" id="4826718at2"/>
<dbReference type="Pfam" id="PF01047">
    <property type="entry name" value="MarR"/>
    <property type="match status" value="1"/>
</dbReference>
<dbReference type="InterPro" id="IPR036388">
    <property type="entry name" value="WH-like_DNA-bd_sf"/>
</dbReference>
<dbReference type="PANTHER" id="PTHR33164">
    <property type="entry name" value="TRANSCRIPTIONAL REGULATOR, MARR FAMILY"/>
    <property type="match status" value="1"/>
</dbReference>
<comment type="caution">
    <text evidence="2">The sequence shown here is derived from an EMBL/GenBank/DDBJ whole genome shotgun (WGS) entry which is preliminary data.</text>
</comment>
<dbReference type="Proteomes" id="UP000440096">
    <property type="component" value="Unassembled WGS sequence"/>
</dbReference>
<dbReference type="PROSITE" id="PS50995">
    <property type="entry name" value="HTH_MARR_2"/>
    <property type="match status" value="1"/>
</dbReference>
<dbReference type="GO" id="GO:0003700">
    <property type="term" value="F:DNA-binding transcription factor activity"/>
    <property type="evidence" value="ECO:0007669"/>
    <property type="project" value="InterPro"/>
</dbReference>
<evidence type="ECO:0000259" key="1">
    <source>
        <dbReference type="PROSITE" id="PS50995"/>
    </source>
</evidence>
<gene>
    <name evidence="2" type="ORF">GKO32_15725</name>
</gene>
<dbReference type="Gene3D" id="1.10.10.10">
    <property type="entry name" value="Winged helix-like DNA-binding domain superfamily/Winged helix DNA-binding domain"/>
    <property type="match status" value="1"/>
</dbReference>
<evidence type="ECO:0000313" key="3">
    <source>
        <dbReference type="Proteomes" id="UP000440096"/>
    </source>
</evidence>
<dbReference type="AlphaFoldDB" id="A0A6N7YQX3"/>
<protein>
    <submittedName>
        <fullName evidence="2">MarR family transcriptional regulator</fullName>
    </submittedName>
</protein>
<dbReference type="PRINTS" id="PR00598">
    <property type="entry name" value="HTHMARR"/>
</dbReference>
<dbReference type="InterPro" id="IPR036390">
    <property type="entry name" value="WH_DNA-bd_sf"/>
</dbReference>
<dbReference type="SUPFAM" id="SSF46785">
    <property type="entry name" value="Winged helix' DNA-binding domain"/>
    <property type="match status" value="1"/>
</dbReference>
<dbReference type="PANTHER" id="PTHR33164:SF43">
    <property type="entry name" value="HTH-TYPE TRANSCRIPTIONAL REPRESSOR YETL"/>
    <property type="match status" value="1"/>
</dbReference>
<accession>A0A6N7YQX3</accession>
<dbReference type="SMART" id="SM00347">
    <property type="entry name" value="HTH_MARR"/>
    <property type="match status" value="1"/>
</dbReference>
<organism evidence="2 3">
    <name type="scientific">Amycolatopsis pithecellobii</name>
    <dbReference type="NCBI Taxonomy" id="664692"/>
    <lineage>
        <taxon>Bacteria</taxon>
        <taxon>Bacillati</taxon>
        <taxon>Actinomycetota</taxon>
        <taxon>Actinomycetes</taxon>
        <taxon>Pseudonocardiales</taxon>
        <taxon>Pseudonocardiaceae</taxon>
        <taxon>Amycolatopsis</taxon>
    </lineage>
</organism>
<dbReference type="GO" id="GO:0006950">
    <property type="term" value="P:response to stress"/>
    <property type="evidence" value="ECO:0007669"/>
    <property type="project" value="TreeGrafter"/>
</dbReference>
<reference evidence="2 3" key="1">
    <citation type="submission" date="2019-11" db="EMBL/GenBank/DDBJ databases">
        <title>Draft genome of Amycolatopsis RM579.</title>
        <authorList>
            <person name="Duangmal K."/>
            <person name="Mingma R."/>
        </authorList>
    </citation>
    <scope>NUCLEOTIDE SEQUENCE [LARGE SCALE GENOMIC DNA]</scope>
    <source>
        <strain evidence="2 3">RM579</strain>
    </source>
</reference>
<feature type="domain" description="HTH marR-type" evidence="1">
    <location>
        <begin position="1"/>
        <end position="131"/>
    </location>
</feature>
<proteinExistence type="predicted"/>
<sequence>MPAYLAGNVGRVGARLLLRVLEQEGLSINDHAVLVALRDFGPLAQHELADRLDVDRSQVVGFVDRLEREGCVTRSRDPSDRRRVLVSLTTEGRTTERRMTAAAHRSQATMLSALSPSEQAELVALLQRVLDAHDETRLDLTAP</sequence>